<dbReference type="RefSeq" id="WP_088571822.1">
    <property type="nucleotide sequence ID" value="NZ_FYEK01000044.1"/>
</dbReference>
<dbReference type="OrthoDB" id="153585at2"/>
<dbReference type="InParanoid" id="A0A212RDI8"/>
<reference evidence="5" key="1">
    <citation type="submission" date="2017-06" db="EMBL/GenBank/DDBJ databases">
        <authorList>
            <person name="Varghese N."/>
            <person name="Submissions S."/>
        </authorList>
    </citation>
    <scope>NUCLEOTIDE SEQUENCE [LARGE SCALE GENOMIC DNA]</scope>
    <source>
        <strain evidence="5">JAD2</strain>
    </source>
</reference>
<keyword evidence="2" id="KW-0812">Transmembrane</keyword>
<keyword evidence="2" id="KW-0472">Membrane</keyword>
<proteinExistence type="inferred from homology"/>
<comment type="similarity">
    <text evidence="1">Belongs to the LytR/CpsA/Psr (LCP) family.</text>
</comment>
<dbReference type="EMBL" id="FYEK01000044">
    <property type="protein sequence ID" value="SNB70151.1"/>
    <property type="molecule type" value="Genomic_DNA"/>
</dbReference>
<evidence type="ECO:0000313" key="5">
    <source>
        <dbReference type="Proteomes" id="UP000197025"/>
    </source>
</evidence>
<sequence>MNSATSTSPRPASGGRYYRLFLVVLLASTLLSTWLGIAVVMAARAQRWRAMAGAGGSGGGPLGLPPISEVGRMLNPIEWLNPAPAWPVPGRLNVLVLGVDRRPDEQDVPVRSDGIMLIGLDPISDTISVLSIPRDLYVPIPGLEERGISQSRINTACFYGDYYHLGGCGELAKRTVAYNFGVPVHRYVLLDFNGFKRIIDLVGGIEVDVPRTIVDNAYPTDDYGTERLVIPAGRIHMDGELALKYVRTRHADSDFGRLKRQQQVLMALRAKVLSLQTLPQIPEILRTLGESVQTDLTIPEMLAIAQFARGVPEERIRLLAVEPSMVRPWRTPGGAAVLIPNRQALAALMEAFNWER</sequence>
<gene>
    <name evidence="4" type="ORF">SAMN02746019_00011600</name>
</gene>
<evidence type="ECO:0000256" key="2">
    <source>
        <dbReference type="SAM" id="Phobius"/>
    </source>
</evidence>
<dbReference type="InterPro" id="IPR004474">
    <property type="entry name" value="LytR_CpsA_psr"/>
</dbReference>
<dbReference type="AlphaFoldDB" id="A0A212RDI8"/>
<evidence type="ECO:0000259" key="3">
    <source>
        <dbReference type="Pfam" id="PF03816"/>
    </source>
</evidence>
<dbReference type="Gene3D" id="3.40.630.190">
    <property type="entry name" value="LCP protein"/>
    <property type="match status" value="1"/>
</dbReference>
<dbReference type="Proteomes" id="UP000197025">
    <property type="component" value="Unassembled WGS sequence"/>
</dbReference>
<accession>A0A212RDI8</accession>
<name>A0A212RDI8_9CHLR</name>
<evidence type="ECO:0000256" key="1">
    <source>
        <dbReference type="ARBA" id="ARBA00006068"/>
    </source>
</evidence>
<dbReference type="PANTHER" id="PTHR33392:SF6">
    <property type="entry name" value="POLYISOPRENYL-TEICHOIC ACID--PEPTIDOGLYCAN TEICHOIC ACID TRANSFERASE TAGU"/>
    <property type="match status" value="1"/>
</dbReference>
<dbReference type="FunCoup" id="A0A212RDI8">
    <property type="interactions" value="77"/>
</dbReference>
<dbReference type="NCBIfam" id="TIGR00350">
    <property type="entry name" value="lytR_cpsA_psr"/>
    <property type="match status" value="1"/>
</dbReference>
<keyword evidence="5" id="KW-1185">Reference proteome</keyword>
<feature type="transmembrane region" description="Helical" evidence="2">
    <location>
        <begin position="20"/>
        <end position="43"/>
    </location>
</feature>
<organism evidence="4 5">
    <name type="scientific">Thermoflexus hugenholtzii JAD2</name>
    <dbReference type="NCBI Taxonomy" id="877466"/>
    <lineage>
        <taxon>Bacteria</taxon>
        <taxon>Bacillati</taxon>
        <taxon>Chloroflexota</taxon>
        <taxon>Thermoflexia</taxon>
        <taxon>Thermoflexales</taxon>
        <taxon>Thermoflexaceae</taxon>
        <taxon>Thermoflexus</taxon>
    </lineage>
</organism>
<dbReference type="InterPro" id="IPR050922">
    <property type="entry name" value="LytR/CpsA/Psr_CW_biosynth"/>
</dbReference>
<keyword evidence="2" id="KW-1133">Transmembrane helix</keyword>
<protein>
    <submittedName>
        <fullName evidence="4">Transcriptional attenuator, LytR family</fullName>
    </submittedName>
</protein>
<evidence type="ECO:0000313" key="4">
    <source>
        <dbReference type="EMBL" id="SNB70151.1"/>
    </source>
</evidence>
<feature type="domain" description="Cell envelope-related transcriptional attenuator" evidence="3">
    <location>
        <begin position="111"/>
        <end position="272"/>
    </location>
</feature>
<dbReference type="PANTHER" id="PTHR33392">
    <property type="entry name" value="POLYISOPRENYL-TEICHOIC ACID--PEPTIDOGLYCAN TEICHOIC ACID TRANSFERASE TAGU"/>
    <property type="match status" value="1"/>
</dbReference>
<dbReference type="Pfam" id="PF03816">
    <property type="entry name" value="LytR_cpsA_psr"/>
    <property type="match status" value="1"/>
</dbReference>